<name>A0A0N1H973_9EURO</name>
<dbReference type="RefSeq" id="XP_018003927.1">
    <property type="nucleotide sequence ID" value="XM_018146534.1"/>
</dbReference>
<proteinExistence type="predicted"/>
<feature type="transmembrane region" description="Helical" evidence="2">
    <location>
        <begin position="121"/>
        <end position="144"/>
    </location>
</feature>
<dbReference type="VEuPathDB" id="FungiDB:AB675_6256"/>
<dbReference type="AlphaFoldDB" id="A0A0N1H973"/>
<reference evidence="4 5" key="1">
    <citation type="submission" date="2015-06" db="EMBL/GenBank/DDBJ databases">
        <title>Draft genome of the ant-associated black yeast Phialophora attae CBS 131958.</title>
        <authorList>
            <person name="Moreno L.F."/>
            <person name="Stielow B.J."/>
            <person name="de Hoog S."/>
            <person name="Vicente V.A."/>
            <person name="Weiss V.A."/>
            <person name="de Vries M."/>
            <person name="Cruz L.M."/>
            <person name="Souza E.M."/>
        </authorList>
    </citation>
    <scope>NUCLEOTIDE SEQUENCE [LARGE SCALE GENOMIC DNA]</scope>
    <source>
        <strain evidence="4 5">CBS 131958</strain>
    </source>
</reference>
<evidence type="ECO:0000259" key="3">
    <source>
        <dbReference type="Pfam" id="PF24803"/>
    </source>
</evidence>
<feature type="region of interest" description="Disordered" evidence="1">
    <location>
        <begin position="171"/>
        <end position="200"/>
    </location>
</feature>
<dbReference type="EMBL" id="LFJN01000004">
    <property type="protein sequence ID" value="KPI43964.1"/>
    <property type="molecule type" value="Genomic_DNA"/>
</dbReference>
<dbReference type="GeneID" id="28738414"/>
<keyword evidence="2" id="KW-0812">Transmembrane</keyword>
<dbReference type="Pfam" id="PF24803">
    <property type="entry name" value="DUF7704"/>
    <property type="match status" value="1"/>
</dbReference>
<accession>A0A0N1H973</accession>
<feature type="transmembrane region" description="Helical" evidence="2">
    <location>
        <begin position="81"/>
        <end position="101"/>
    </location>
</feature>
<dbReference type="OrthoDB" id="2937326at2759"/>
<keyword evidence="2" id="KW-0472">Membrane</keyword>
<dbReference type="PANTHER" id="PTHR37019:SF1">
    <property type="entry name" value="EXPERA DOMAIN-CONTAINING PROTEIN"/>
    <property type="match status" value="1"/>
</dbReference>
<evidence type="ECO:0000313" key="4">
    <source>
        <dbReference type="EMBL" id="KPI43964.1"/>
    </source>
</evidence>
<organism evidence="4 5">
    <name type="scientific">Cyphellophora attinorum</name>
    <dbReference type="NCBI Taxonomy" id="1664694"/>
    <lineage>
        <taxon>Eukaryota</taxon>
        <taxon>Fungi</taxon>
        <taxon>Dikarya</taxon>
        <taxon>Ascomycota</taxon>
        <taxon>Pezizomycotina</taxon>
        <taxon>Eurotiomycetes</taxon>
        <taxon>Chaetothyriomycetidae</taxon>
        <taxon>Chaetothyriales</taxon>
        <taxon>Cyphellophoraceae</taxon>
        <taxon>Cyphellophora</taxon>
    </lineage>
</organism>
<gene>
    <name evidence="4" type="ORF">AB675_6256</name>
</gene>
<protein>
    <recommendedName>
        <fullName evidence="3">DUF7704 domain-containing protein</fullName>
    </recommendedName>
</protein>
<keyword evidence="2" id="KW-1133">Transmembrane helix</keyword>
<comment type="caution">
    <text evidence="4">The sequence shown here is derived from an EMBL/GenBank/DDBJ whole genome shotgun (WGS) entry which is preliminary data.</text>
</comment>
<evidence type="ECO:0000313" key="5">
    <source>
        <dbReference type="Proteomes" id="UP000038010"/>
    </source>
</evidence>
<dbReference type="Proteomes" id="UP000038010">
    <property type="component" value="Unassembled WGS sequence"/>
</dbReference>
<feature type="compositionally biased region" description="Basic residues" evidence="1">
    <location>
        <begin position="189"/>
        <end position="200"/>
    </location>
</feature>
<dbReference type="InterPro" id="IPR056121">
    <property type="entry name" value="DUF7704"/>
</dbReference>
<feature type="transmembrane region" description="Helical" evidence="2">
    <location>
        <begin position="49"/>
        <end position="69"/>
    </location>
</feature>
<evidence type="ECO:0000256" key="1">
    <source>
        <dbReference type="SAM" id="MobiDB-lite"/>
    </source>
</evidence>
<keyword evidence="5" id="KW-1185">Reference proteome</keyword>
<feature type="domain" description="DUF7704" evidence="3">
    <location>
        <begin position="2"/>
        <end position="141"/>
    </location>
</feature>
<sequence>MAIPAYYKIFFLWIEPVVTLFGAVAAAFFGHDYLVMTHAETTPSKILGLPIATNIALRQLANLYLAFALNEFFVLRATNDLKVWKSVLAILLVADFGHLLANSQLGLGQYYDVMSWNAMQYGSFLFVYIGAAMRSCFLAGVGFGTKKGRRGAPRSVSKQIQAPTTVEDEFAAVATPSPKEMNKTPAQSTRRRKNRSVSGA</sequence>
<evidence type="ECO:0000256" key="2">
    <source>
        <dbReference type="SAM" id="Phobius"/>
    </source>
</evidence>
<dbReference type="PANTHER" id="PTHR37019">
    <property type="entry name" value="CHROMOSOME 1, WHOLE GENOME SHOTGUN SEQUENCE"/>
    <property type="match status" value="1"/>
</dbReference>
<feature type="transmembrane region" description="Helical" evidence="2">
    <location>
        <begin position="9"/>
        <end position="29"/>
    </location>
</feature>